<keyword evidence="2" id="KW-1185">Reference proteome</keyword>
<proteinExistence type="predicted"/>
<reference evidence="1" key="1">
    <citation type="submission" date="2024-03" db="EMBL/GenBank/DDBJ databases">
        <title>WGS assembly of Saponaria officinalis var. Norfolk2.</title>
        <authorList>
            <person name="Jenkins J."/>
            <person name="Shu S."/>
            <person name="Grimwood J."/>
            <person name="Barry K."/>
            <person name="Goodstein D."/>
            <person name="Schmutz J."/>
            <person name="Leebens-Mack J."/>
            <person name="Osbourn A."/>
        </authorList>
    </citation>
    <scope>NUCLEOTIDE SEQUENCE [LARGE SCALE GENOMIC DNA]</scope>
    <source>
        <strain evidence="1">JIC</strain>
    </source>
</reference>
<sequence length="107" mass="12310">MGGKYLEHDYGLSRSIGYFLEPLNVLCLFAKRSTQIKLQGGSRYNSYDRKIHRGKDSQGEEVMKAYTRTTLDCDLGRFEVQLYRENEGCTDNVGTVRVKRCYTLPSL</sequence>
<gene>
    <name evidence="1" type="ORF">RND81_02G147600</name>
</gene>
<dbReference type="InterPro" id="IPR013792">
    <property type="entry name" value="RNA3'P_cycl/enolpyr_Trfase_a/b"/>
</dbReference>
<evidence type="ECO:0000313" key="2">
    <source>
        <dbReference type="Proteomes" id="UP001443914"/>
    </source>
</evidence>
<organism evidence="1 2">
    <name type="scientific">Saponaria officinalis</name>
    <name type="common">Common soapwort</name>
    <name type="synonym">Lychnis saponaria</name>
    <dbReference type="NCBI Taxonomy" id="3572"/>
    <lineage>
        <taxon>Eukaryota</taxon>
        <taxon>Viridiplantae</taxon>
        <taxon>Streptophyta</taxon>
        <taxon>Embryophyta</taxon>
        <taxon>Tracheophyta</taxon>
        <taxon>Spermatophyta</taxon>
        <taxon>Magnoliopsida</taxon>
        <taxon>eudicotyledons</taxon>
        <taxon>Gunneridae</taxon>
        <taxon>Pentapetalae</taxon>
        <taxon>Caryophyllales</taxon>
        <taxon>Caryophyllaceae</taxon>
        <taxon>Caryophylleae</taxon>
        <taxon>Saponaria</taxon>
    </lineage>
</organism>
<accession>A0AAW1MMY1</accession>
<evidence type="ECO:0000313" key="1">
    <source>
        <dbReference type="EMBL" id="KAK9749750.1"/>
    </source>
</evidence>
<dbReference type="Gene3D" id="3.65.10.20">
    <property type="entry name" value="RNA 3'-terminal phosphate cyclase domain"/>
    <property type="match status" value="1"/>
</dbReference>
<dbReference type="EMBL" id="JBDFQZ010000002">
    <property type="protein sequence ID" value="KAK9749750.1"/>
    <property type="molecule type" value="Genomic_DNA"/>
</dbReference>
<dbReference type="InterPro" id="IPR037136">
    <property type="entry name" value="RNA3'_phos_cyclase_dom_sf"/>
</dbReference>
<name>A0AAW1MMY1_SAPOF</name>
<dbReference type="SUPFAM" id="SSF55205">
    <property type="entry name" value="EPT/RTPC-like"/>
    <property type="match status" value="1"/>
</dbReference>
<dbReference type="AlphaFoldDB" id="A0AAW1MMY1"/>
<protein>
    <submittedName>
        <fullName evidence="1">Uncharacterized protein</fullName>
    </submittedName>
</protein>
<dbReference type="Proteomes" id="UP001443914">
    <property type="component" value="Unassembled WGS sequence"/>
</dbReference>
<comment type="caution">
    <text evidence="1">The sequence shown here is derived from an EMBL/GenBank/DDBJ whole genome shotgun (WGS) entry which is preliminary data.</text>
</comment>
<dbReference type="GO" id="GO:0003824">
    <property type="term" value="F:catalytic activity"/>
    <property type="evidence" value="ECO:0007669"/>
    <property type="project" value="InterPro"/>
</dbReference>